<dbReference type="PROSITE" id="PS00086">
    <property type="entry name" value="CYTOCHROME_P450"/>
    <property type="match status" value="1"/>
</dbReference>
<keyword evidence="3" id="KW-1185">Reference proteome</keyword>
<reference evidence="2" key="1">
    <citation type="submission" date="2021-03" db="EMBL/GenBank/DDBJ databases">
        <title>A new species, PO-11, isolated from a karst cave deposit.</title>
        <authorList>
            <person name="Zhaoxiaoyong W."/>
        </authorList>
    </citation>
    <scope>NUCLEOTIDE SEQUENCE</scope>
    <source>
        <strain evidence="2">PO-11</strain>
    </source>
</reference>
<dbReference type="GO" id="GO:0005506">
    <property type="term" value="F:iron ion binding"/>
    <property type="evidence" value="ECO:0007669"/>
    <property type="project" value="InterPro"/>
</dbReference>
<sequence length="405" mass="43108">MSAGMAAELGLEAGLDMGLDAGPGESIKSCPYMVLRDPDTVREVLHRPEDFSPANALLAATPLSGQALRVLQRARFALPPVLASNDTDSHAGIRKVVAGFFTPATVAAAEPRIRQIARDAALDAARELDAAGTVDLVQAVAAYPPAVVMLELLGLPVRDLPQLKAWSLDSLELFWGWPDAERQLELAHSAAEFYGWLRDLVLESVDAPGRNLFKSLAGHGLSTPEICSMGYFLLIAGQETTTQLISTTLFRLAEGSRGIAWTEAASASKARELVRHVLATESSVPTWRRVAARDTVLDGELIQAGDEILLELTGNHGFPWDPGNPDGGDAASAAGGGARPTAYGLAFGSGIHRCLGAKLAELEAAVVVQETAAALPSVRLRDHHPEWIRLLSFQAPRTVTVERGK</sequence>
<name>A0A939KHL8_9MICC</name>
<accession>A0A939KHL8</accession>
<dbReference type="PRINTS" id="PR00359">
    <property type="entry name" value="BP450"/>
</dbReference>
<dbReference type="AlphaFoldDB" id="A0A939KHL8"/>
<proteinExistence type="inferred from homology"/>
<evidence type="ECO:0000313" key="2">
    <source>
        <dbReference type="EMBL" id="MBO1266697.1"/>
    </source>
</evidence>
<comment type="caution">
    <text evidence="2">The sequence shown here is derived from an EMBL/GenBank/DDBJ whole genome shotgun (WGS) entry which is preliminary data.</text>
</comment>
<protein>
    <submittedName>
        <fullName evidence="2">Cytochrome P450</fullName>
    </submittedName>
</protein>
<dbReference type="PANTHER" id="PTHR46696:SF1">
    <property type="entry name" value="CYTOCHROME P450 YJIB-RELATED"/>
    <property type="match status" value="1"/>
</dbReference>
<dbReference type="GO" id="GO:0004497">
    <property type="term" value="F:monooxygenase activity"/>
    <property type="evidence" value="ECO:0007669"/>
    <property type="project" value="InterPro"/>
</dbReference>
<dbReference type="GO" id="GO:0020037">
    <property type="term" value="F:heme binding"/>
    <property type="evidence" value="ECO:0007669"/>
    <property type="project" value="InterPro"/>
</dbReference>
<organism evidence="2 3">
    <name type="scientific">Arthrobacter cavernae</name>
    <dbReference type="NCBI Taxonomy" id="2817681"/>
    <lineage>
        <taxon>Bacteria</taxon>
        <taxon>Bacillati</taxon>
        <taxon>Actinomycetota</taxon>
        <taxon>Actinomycetes</taxon>
        <taxon>Micrococcales</taxon>
        <taxon>Micrococcaceae</taxon>
        <taxon>Arthrobacter</taxon>
    </lineage>
</organism>
<dbReference type="GO" id="GO:0016705">
    <property type="term" value="F:oxidoreductase activity, acting on paired donors, with incorporation or reduction of molecular oxygen"/>
    <property type="evidence" value="ECO:0007669"/>
    <property type="project" value="InterPro"/>
</dbReference>
<dbReference type="InterPro" id="IPR017972">
    <property type="entry name" value="Cyt_P450_CS"/>
</dbReference>
<dbReference type="InterPro" id="IPR001128">
    <property type="entry name" value="Cyt_P450"/>
</dbReference>
<dbReference type="Gene3D" id="1.10.630.10">
    <property type="entry name" value="Cytochrome P450"/>
    <property type="match status" value="1"/>
</dbReference>
<evidence type="ECO:0000313" key="3">
    <source>
        <dbReference type="Proteomes" id="UP000664164"/>
    </source>
</evidence>
<dbReference type="InterPro" id="IPR002397">
    <property type="entry name" value="Cyt_P450_B"/>
</dbReference>
<dbReference type="PANTHER" id="PTHR46696">
    <property type="entry name" value="P450, PUTATIVE (EUROFUNG)-RELATED"/>
    <property type="match status" value="1"/>
</dbReference>
<evidence type="ECO:0000256" key="1">
    <source>
        <dbReference type="ARBA" id="ARBA00010617"/>
    </source>
</evidence>
<comment type="similarity">
    <text evidence="1">Belongs to the cytochrome P450 family.</text>
</comment>
<dbReference type="EMBL" id="JAFNLL010000002">
    <property type="protein sequence ID" value="MBO1266697.1"/>
    <property type="molecule type" value="Genomic_DNA"/>
</dbReference>
<dbReference type="InterPro" id="IPR036396">
    <property type="entry name" value="Cyt_P450_sf"/>
</dbReference>
<dbReference type="Proteomes" id="UP000664164">
    <property type="component" value="Unassembled WGS sequence"/>
</dbReference>
<dbReference type="PRINTS" id="PR00385">
    <property type="entry name" value="P450"/>
</dbReference>
<dbReference type="SUPFAM" id="SSF48264">
    <property type="entry name" value="Cytochrome P450"/>
    <property type="match status" value="1"/>
</dbReference>
<gene>
    <name evidence="2" type="ORF">J1902_01650</name>
</gene>